<dbReference type="AlphaFoldDB" id="A0A3R6V4R0"/>
<feature type="region of interest" description="Disordered" evidence="1">
    <location>
        <begin position="390"/>
        <end position="444"/>
    </location>
</feature>
<feature type="compositionally biased region" description="Polar residues" evidence="1">
    <location>
        <begin position="44"/>
        <end position="62"/>
    </location>
</feature>
<feature type="compositionally biased region" description="Low complexity" evidence="1">
    <location>
        <begin position="410"/>
        <end position="436"/>
    </location>
</feature>
<feature type="compositionally biased region" description="Basic and acidic residues" evidence="1">
    <location>
        <begin position="331"/>
        <end position="342"/>
    </location>
</feature>
<feature type="region of interest" description="Disordered" evidence="1">
    <location>
        <begin position="1"/>
        <end position="190"/>
    </location>
</feature>
<name>A0A3R6V4R0_9STRA</name>
<feature type="compositionally biased region" description="Basic and acidic residues" evidence="1">
    <location>
        <begin position="390"/>
        <end position="400"/>
    </location>
</feature>
<feature type="compositionally biased region" description="Polar residues" evidence="1">
    <location>
        <begin position="1"/>
        <end position="25"/>
    </location>
</feature>
<evidence type="ECO:0000313" key="2">
    <source>
        <dbReference type="EMBL" id="RHY23944.1"/>
    </source>
</evidence>
<dbReference type="Proteomes" id="UP000285060">
    <property type="component" value="Unassembled WGS sequence"/>
</dbReference>
<sequence>MQGNKSSLSNPLHNTTTMPSKSKQNQKQQAAAQQKAPAVVQPATVHQFQAHQKNQPAKATTPQKQEKEASKQSQVLKAAPASVASQPSPKGPLTKQAPLTPSQQVEKQQILNILLEDAGKDWKPRDKTPKQQTPQKQAAEKNNKKTHAPQNADQGKHAQQPQKAPAQKAPSQTLKPATAPTIANRDSLSQAQKLEQQQILNILLDDAGKDWKPRDRSTKLQPHTTKDGTLRKCLVAPKQPVPKRASKQKDGKQQAQKDLGKQKAQPVAMQKNPVKQEAKSAAPHRAPAQKAAPAQQTQRPTTAPALVKRASLSQAQQLEQQQILNILLDDAGKDWKPRDKTKSIPQSAPARSAKPATGPALVNRAPLSQAQQLELQQILNILLDDDVKDWKPRDKSEYIARKNSKQQNGKQTQKAPVKQQTQKAAAQNAASAQKAHQVQKPATAPSLVKCAPLSQAQQLEQQQILNILLDDAGKDWKPRNQSAWPWSPKASTPTKSHTQASPQSKTQHNQKQTPPKAPPSSQPQKAVPQAKHIHAKGQQGRVKLST</sequence>
<feature type="compositionally biased region" description="Low complexity" evidence="1">
    <location>
        <begin position="281"/>
        <end position="309"/>
    </location>
</feature>
<feature type="compositionally biased region" description="Low complexity" evidence="1">
    <location>
        <begin position="158"/>
        <end position="170"/>
    </location>
</feature>
<keyword evidence="3" id="KW-1185">Reference proteome</keyword>
<reference evidence="2 3" key="1">
    <citation type="submission" date="2018-08" db="EMBL/GenBank/DDBJ databases">
        <title>Aphanomyces genome sequencing and annotation.</title>
        <authorList>
            <person name="Minardi D."/>
            <person name="Oidtmann B."/>
            <person name="Van Der Giezen M."/>
            <person name="Studholme D.J."/>
        </authorList>
    </citation>
    <scope>NUCLEOTIDE SEQUENCE [LARGE SCALE GENOMIC DNA]</scope>
    <source>
        <strain evidence="2 3">NJM0002</strain>
    </source>
</reference>
<evidence type="ECO:0000256" key="1">
    <source>
        <dbReference type="SAM" id="MobiDB-lite"/>
    </source>
</evidence>
<comment type="caution">
    <text evidence="2">The sequence shown here is derived from an EMBL/GenBank/DDBJ whole genome shotgun (WGS) entry which is preliminary data.</text>
</comment>
<dbReference type="VEuPathDB" id="FungiDB:H310_06205"/>
<feature type="compositionally biased region" description="Polar residues" evidence="1">
    <location>
        <begin position="97"/>
        <end position="111"/>
    </location>
</feature>
<feature type="compositionally biased region" description="Polar residues" evidence="1">
    <location>
        <begin position="479"/>
        <end position="513"/>
    </location>
</feature>
<accession>A0A3R6V4R0</accession>
<feature type="region of interest" description="Disordered" evidence="1">
    <location>
        <begin position="205"/>
        <end position="309"/>
    </location>
</feature>
<feature type="compositionally biased region" description="Low complexity" evidence="1">
    <location>
        <begin position="26"/>
        <end position="43"/>
    </location>
</feature>
<organism evidence="2 3">
    <name type="scientific">Aphanomyces invadans</name>
    <dbReference type="NCBI Taxonomy" id="157072"/>
    <lineage>
        <taxon>Eukaryota</taxon>
        <taxon>Sar</taxon>
        <taxon>Stramenopiles</taxon>
        <taxon>Oomycota</taxon>
        <taxon>Saprolegniomycetes</taxon>
        <taxon>Saprolegniales</taxon>
        <taxon>Verrucalvaceae</taxon>
        <taxon>Aphanomyces</taxon>
    </lineage>
</organism>
<feature type="compositionally biased region" description="Basic and acidic residues" evidence="1">
    <location>
        <begin position="206"/>
        <end position="230"/>
    </location>
</feature>
<proteinExistence type="predicted"/>
<feature type="region of interest" description="Disordered" evidence="1">
    <location>
        <begin position="474"/>
        <end position="546"/>
    </location>
</feature>
<feature type="compositionally biased region" description="Basic and acidic residues" evidence="1">
    <location>
        <begin position="117"/>
        <end position="129"/>
    </location>
</feature>
<feature type="compositionally biased region" description="Low complexity" evidence="1">
    <location>
        <begin position="253"/>
        <end position="265"/>
    </location>
</feature>
<feature type="compositionally biased region" description="Low complexity" evidence="1">
    <location>
        <begin position="71"/>
        <end position="88"/>
    </location>
</feature>
<dbReference type="EMBL" id="QUSY01001710">
    <property type="protein sequence ID" value="RHY23944.1"/>
    <property type="molecule type" value="Genomic_DNA"/>
</dbReference>
<protein>
    <submittedName>
        <fullName evidence="2">Uncharacterized protein</fullName>
    </submittedName>
</protein>
<evidence type="ECO:0000313" key="3">
    <source>
        <dbReference type="Proteomes" id="UP000285060"/>
    </source>
</evidence>
<gene>
    <name evidence="2" type="ORF">DYB32_009024</name>
</gene>
<feature type="region of interest" description="Disordered" evidence="1">
    <location>
        <begin position="331"/>
        <end position="365"/>
    </location>
</feature>